<evidence type="ECO:0000256" key="1">
    <source>
        <dbReference type="SAM" id="Coils"/>
    </source>
</evidence>
<feature type="coiled-coil region" evidence="1">
    <location>
        <begin position="424"/>
        <end position="465"/>
    </location>
</feature>
<evidence type="ECO:0000313" key="3">
    <source>
        <dbReference type="EMBL" id="OGE82691.1"/>
    </source>
</evidence>
<dbReference type="Proteomes" id="UP000176339">
    <property type="component" value="Unassembled WGS sequence"/>
</dbReference>
<dbReference type="AlphaFoldDB" id="A0A1F5NYI2"/>
<comment type="caution">
    <text evidence="3">The sequence shown here is derived from an EMBL/GenBank/DDBJ whole genome shotgun (WGS) entry which is preliminary data.</text>
</comment>
<dbReference type="EMBL" id="MFEN01000065">
    <property type="protein sequence ID" value="OGE82691.1"/>
    <property type="molecule type" value="Genomic_DNA"/>
</dbReference>
<evidence type="ECO:0000313" key="4">
    <source>
        <dbReference type="Proteomes" id="UP000176339"/>
    </source>
</evidence>
<dbReference type="Pfam" id="PF02463">
    <property type="entry name" value="SMC_N"/>
    <property type="match status" value="1"/>
</dbReference>
<dbReference type="Gene3D" id="3.40.50.300">
    <property type="entry name" value="P-loop containing nucleotide triphosphate hydrolases"/>
    <property type="match status" value="2"/>
</dbReference>
<accession>A0A1F5NYI2</accession>
<gene>
    <name evidence="3" type="ORF">A2846_01480</name>
</gene>
<reference evidence="3 4" key="1">
    <citation type="journal article" date="2016" name="Nat. Commun.">
        <title>Thousands of microbial genomes shed light on interconnected biogeochemical processes in an aquifer system.</title>
        <authorList>
            <person name="Anantharaman K."/>
            <person name="Brown C.T."/>
            <person name="Hug L.A."/>
            <person name="Sharon I."/>
            <person name="Castelle C.J."/>
            <person name="Probst A.J."/>
            <person name="Thomas B.C."/>
            <person name="Singh A."/>
            <person name="Wilkins M.J."/>
            <person name="Karaoz U."/>
            <person name="Brodie E.L."/>
            <person name="Williams K.H."/>
            <person name="Hubbard S.S."/>
            <person name="Banfield J.F."/>
        </authorList>
    </citation>
    <scope>NUCLEOTIDE SEQUENCE [LARGE SCALE GENOMIC DNA]</scope>
</reference>
<dbReference type="SUPFAM" id="SSF57997">
    <property type="entry name" value="Tropomyosin"/>
    <property type="match status" value="1"/>
</dbReference>
<dbReference type="SUPFAM" id="SSF52540">
    <property type="entry name" value="P-loop containing nucleoside triphosphate hydrolases"/>
    <property type="match status" value="1"/>
</dbReference>
<organism evidence="3 4">
    <name type="scientific">Candidatus Doudnabacteria bacterium RIFCSPHIGHO2_01_FULL_49_9</name>
    <dbReference type="NCBI Taxonomy" id="1817827"/>
    <lineage>
        <taxon>Bacteria</taxon>
        <taxon>Candidatus Doudnaibacteriota</taxon>
    </lineage>
</organism>
<keyword evidence="1" id="KW-0175">Coiled coil</keyword>
<name>A0A1F5NYI2_9BACT</name>
<dbReference type="InterPro" id="IPR027417">
    <property type="entry name" value="P-loop_NTPase"/>
</dbReference>
<proteinExistence type="predicted"/>
<dbReference type="PANTHER" id="PTHR43977">
    <property type="entry name" value="STRUCTURAL MAINTENANCE OF CHROMOSOMES PROTEIN 3"/>
    <property type="match status" value="1"/>
</dbReference>
<protein>
    <recommendedName>
        <fullName evidence="2">RecF/RecN/SMC N-terminal domain-containing protein</fullName>
    </recommendedName>
</protein>
<dbReference type="InterPro" id="IPR003395">
    <property type="entry name" value="RecF/RecN/SMC_N"/>
</dbReference>
<evidence type="ECO:0000259" key="2">
    <source>
        <dbReference type="Pfam" id="PF02463"/>
    </source>
</evidence>
<feature type="domain" description="RecF/RecN/SMC N-terminal" evidence="2">
    <location>
        <begin position="3"/>
        <end position="726"/>
    </location>
</feature>
<sequence length="739" mass="81838">MLLKRLELQGFKSFADKTNLDLSANIVAVVGPNGSGKSNVTDAIRWLLGERDARNLRGGKVEDLIFAGNDKKPRLGLAQATLYFDNSSGFFPVDFTEVSISRRVSRDGESQFFLNKAEVRLKDVIDFFAKSKLGARGLTIITQGSSDVFIKSTPIERREMIEEILGLKEYQIRKADALRKLKATSANLAQVGASLDELKPHLRFLKKQVSRYQDRDALAKELRSLENNFYGRRLKSLSAEAITHKTELERSSGQIAVQEKVCAGLEAEFKKVKDSEPAAADEYRRIESEKNSFLDARAALQKEFGKLEARLEFEARSSTTQSADLTRLVSEIKEIAVSAAADGDLASMRSKISTIIAKIEDAVSPKTLPEAWEKKDELKKLNAEILEKLKAIDESIQKLSGAEEEVRSSLGSFNKNFSAAYELLENGKRKLASLNDERNRAQFAIERVETRLQDLREELSQIGRTSESFAGPQNSEDLLSEALSAGEAGLAKEGDDMMRRMFKLRGDLASIGEVDESLMKEARETEERFNFLTAQTSDLETASGDLKILIKDLDEKLHREFTDAIVKINAEFEKLMKLMFGGGKARLVVKNLADEKAVVDGETDEKTADAAEFAEIHEAEDDMMKGIEIEVGLPRKRVTGLEVLSGGERTLVSIAVIFALVSVSPPPFLVLDEVDAALDEGNARRCAQILKEFAKQTQFILITHNRATMEAADVLYGVTMGDNGTSRILSLKLASDIAS</sequence>